<dbReference type="GO" id="GO:0030261">
    <property type="term" value="P:chromosome condensation"/>
    <property type="evidence" value="ECO:0007669"/>
    <property type="project" value="InterPro"/>
</dbReference>
<evidence type="ECO:0000313" key="11">
    <source>
        <dbReference type="Proteomes" id="UP000219439"/>
    </source>
</evidence>
<dbReference type="PANTHER" id="PTHR43977">
    <property type="entry name" value="STRUCTURAL MAINTENANCE OF CHROMOSOMES PROTEIN 3"/>
    <property type="match status" value="1"/>
</dbReference>
<proteinExistence type="inferred from homology"/>
<protein>
    <recommendedName>
        <fullName evidence="7">Chromosome partition protein Smc</fullName>
    </recommendedName>
</protein>
<dbReference type="NCBIfam" id="TIGR02168">
    <property type="entry name" value="SMC_prok_B"/>
    <property type="match status" value="1"/>
</dbReference>
<evidence type="ECO:0000259" key="9">
    <source>
        <dbReference type="Pfam" id="PF02463"/>
    </source>
</evidence>
<dbReference type="GO" id="GO:0007062">
    <property type="term" value="P:sister chromatid cohesion"/>
    <property type="evidence" value="ECO:0007669"/>
    <property type="project" value="InterPro"/>
</dbReference>
<dbReference type="Proteomes" id="UP000219439">
    <property type="component" value="Unassembled WGS sequence"/>
</dbReference>
<keyword evidence="3 7" id="KW-0547">Nucleotide-binding</keyword>
<dbReference type="SUPFAM" id="SSF75553">
    <property type="entry name" value="Smc hinge domain"/>
    <property type="match status" value="1"/>
</dbReference>
<dbReference type="RefSeq" id="WP_097151589.1">
    <property type="nucleotide sequence ID" value="NZ_OBEL01000001.1"/>
</dbReference>
<organism evidence="10 11">
    <name type="scientific">Cohaesibacter gelatinilyticus</name>
    <dbReference type="NCBI Taxonomy" id="372072"/>
    <lineage>
        <taxon>Bacteria</taxon>
        <taxon>Pseudomonadati</taxon>
        <taxon>Pseudomonadota</taxon>
        <taxon>Alphaproteobacteria</taxon>
        <taxon>Hyphomicrobiales</taxon>
        <taxon>Cohaesibacteraceae</taxon>
    </lineage>
</organism>
<accession>A0A285N945</accession>
<dbReference type="PIRSF" id="PIRSF005719">
    <property type="entry name" value="SMC"/>
    <property type="match status" value="1"/>
</dbReference>
<dbReference type="InterPro" id="IPR003395">
    <property type="entry name" value="RecF/RecN/SMC_N"/>
</dbReference>
<dbReference type="InterPro" id="IPR011890">
    <property type="entry name" value="SMC_prok"/>
</dbReference>
<keyword evidence="5 7" id="KW-0175">Coiled coil</keyword>
<dbReference type="InterPro" id="IPR036277">
    <property type="entry name" value="SMC_hinge_sf"/>
</dbReference>
<feature type="coiled-coil region" evidence="7">
    <location>
        <begin position="289"/>
        <end position="466"/>
    </location>
</feature>
<evidence type="ECO:0000256" key="1">
    <source>
        <dbReference type="ARBA" id="ARBA00004496"/>
    </source>
</evidence>
<dbReference type="GO" id="GO:0005737">
    <property type="term" value="C:cytoplasm"/>
    <property type="evidence" value="ECO:0007669"/>
    <property type="project" value="UniProtKB-SubCell"/>
</dbReference>
<dbReference type="FunFam" id="3.40.50.300:FF:000901">
    <property type="entry name" value="Chromosome partition protein Smc"/>
    <property type="match status" value="1"/>
</dbReference>
<feature type="region of interest" description="Disordered" evidence="8">
    <location>
        <begin position="811"/>
        <end position="831"/>
    </location>
</feature>
<evidence type="ECO:0000256" key="2">
    <source>
        <dbReference type="ARBA" id="ARBA00022490"/>
    </source>
</evidence>
<keyword evidence="6 7" id="KW-0238">DNA-binding</keyword>
<dbReference type="InterPro" id="IPR027417">
    <property type="entry name" value="P-loop_NTPase"/>
</dbReference>
<dbReference type="GO" id="GO:0016887">
    <property type="term" value="F:ATP hydrolysis activity"/>
    <property type="evidence" value="ECO:0007669"/>
    <property type="project" value="InterPro"/>
</dbReference>
<name>A0A285N945_9HYPH</name>
<comment type="subcellular location">
    <subcellularLocation>
        <location evidence="1 7">Cytoplasm</location>
    </subcellularLocation>
</comment>
<dbReference type="GO" id="GO:0005694">
    <property type="term" value="C:chromosome"/>
    <property type="evidence" value="ECO:0007669"/>
    <property type="project" value="InterPro"/>
</dbReference>
<comment type="similarity">
    <text evidence="7">Belongs to the SMC family.</text>
</comment>
<dbReference type="EMBL" id="OBEL01000001">
    <property type="protein sequence ID" value="SNZ05940.1"/>
    <property type="molecule type" value="Genomic_DNA"/>
</dbReference>
<dbReference type="GO" id="GO:0007059">
    <property type="term" value="P:chromosome segregation"/>
    <property type="evidence" value="ECO:0007669"/>
    <property type="project" value="UniProtKB-UniRule"/>
</dbReference>
<evidence type="ECO:0000256" key="3">
    <source>
        <dbReference type="ARBA" id="ARBA00022741"/>
    </source>
</evidence>
<dbReference type="HAMAP" id="MF_01894">
    <property type="entry name" value="Smc_prok"/>
    <property type="match status" value="1"/>
</dbReference>
<dbReference type="GO" id="GO:0006260">
    <property type="term" value="P:DNA replication"/>
    <property type="evidence" value="ECO:0007669"/>
    <property type="project" value="UniProtKB-UniRule"/>
</dbReference>
<keyword evidence="11" id="KW-1185">Reference proteome</keyword>
<evidence type="ECO:0000256" key="8">
    <source>
        <dbReference type="SAM" id="MobiDB-lite"/>
    </source>
</evidence>
<evidence type="ECO:0000313" key="10">
    <source>
        <dbReference type="EMBL" id="SNZ05940.1"/>
    </source>
</evidence>
<dbReference type="AlphaFoldDB" id="A0A285N945"/>
<feature type="coiled-coil region" evidence="7">
    <location>
        <begin position="935"/>
        <end position="983"/>
    </location>
</feature>
<dbReference type="InterPro" id="IPR024704">
    <property type="entry name" value="SMC"/>
</dbReference>
<dbReference type="GO" id="GO:0005524">
    <property type="term" value="F:ATP binding"/>
    <property type="evidence" value="ECO:0007669"/>
    <property type="project" value="UniProtKB-UniRule"/>
</dbReference>
<dbReference type="OrthoDB" id="9808768at2"/>
<feature type="coiled-coil region" evidence="7">
    <location>
        <begin position="630"/>
        <end position="720"/>
    </location>
</feature>
<comment type="subunit">
    <text evidence="7">Homodimer.</text>
</comment>
<keyword evidence="2 7" id="KW-0963">Cytoplasm</keyword>
<gene>
    <name evidence="7" type="primary">smc</name>
    <name evidence="10" type="ORF">SAMN06265368_0244</name>
</gene>
<reference evidence="10 11" key="1">
    <citation type="submission" date="2017-09" db="EMBL/GenBank/DDBJ databases">
        <authorList>
            <person name="Ehlers B."/>
            <person name="Leendertz F.H."/>
        </authorList>
    </citation>
    <scope>NUCLEOTIDE SEQUENCE [LARGE SCALE GENOMIC DNA]</scope>
    <source>
        <strain evidence="10 11">DSM 18289</strain>
    </source>
</reference>
<evidence type="ECO:0000256" key="6">
    <source>
        <dbReference type="ARBA" id="ARBA00023125"/>
    </source>
</evidence>
<dbReference type="Gene3D" id="3.40.50.300">
    <property type="entry name" value="P-loop containing nucleotide triphosphate hydrolases"/>
    <property type="match status" value="2"/>
</dbReference>
<comment type="domain">
    <text evidence="7">Contains large globular domains required for ATP hydrolysis at each terminus and a third globular domain forming a flexible hinge near the middle of the molecule. These domains are separated by coiled-coil structures.</text>
</comment>
<dbReference type="CDD" id="cd03278">
    <property type="entry name" value="ABC_SMC_barmotin"/>
    <property type="match status" value="1"/>
</dbReference>
<feature type="domain" description="RecF/RecN/SMC N-terminal" evidence="9">
    <location>
        <begin position="5"/>
        <end position="1135"/>
    </location>
</feature>
<evidence type="ECO:0000256" key="4">
    <source>
        <dbReference type="ARBA" id="ARBA00022840"/>
    </source>
</evidence>
<sequence length="1167" mass="129469">MKFVKLRLLGFKSFVEPMDFLIEPGLTGVVGPNGCGKSNLVEALRWVMGENSYKNMRASGMDDVIFAGSTHRPARNTAEVTVYLDNADRTAPAGFNDTDDLEVSRRIERESGSNYKINGKDVRARDVQLLFADASTGARSPSLVGQGRIGEIISQKPTQRRGLLEEAAGISGLHSRRHEAELRLRATETNLERLEDVMAQIASQLDGLKRQARQASRYRNLSSEIRKLEATLYHLRWQETKDKEEEARGELRKADLAVAEATSIQAQTAKDEALAAHVLPELRDEQAAKAASMQRLTLAKNELDQSEQRVREKLADLDRRIEQIKADTAREQKLIDENTTILKTLNDEEAALKTEEAASEETAQKAASDLSDLEKLLSKAESEASGLVAKLAEAQGTERQLQQAVQSAQSRKDKLNQQMQSCERDLAQVIEKLERDAGLNEKRAAIELAKTNLEQAEQIAEQATAKVGAGRDAETKARRARAEAESIFNRLDTEAKTLSKVVNAGRDARFPPILDSLKVDAGFETALGVALGDDLDAPLSSEAGIHWADMIIPESDQGLPHDLPSLADHVTGPNRLTRRLKQIGLVSEGHGAGLQKQLAQGQRLVSRKGDLWRWDGLVIQAGAPTAAAQRLEQRNRLEELEAKVDAARDDLNHARAVFNEKREEVGHLATTEQRARGQWRDSQKKLSQLRDELARAEQAANQLLARKASLEETGKRLKEDGQEADEALIEAQKQLTDLPDLSELQIERDEARLSQSAKRAEVAEARAYVQGLTREGELRQRRLAAIERERESWVTRASNADDQISILQGRLTQNEEERRSLQEAPDEIEQQRRSLLSEIGKAEEAQKQASDKLVEAERAAMEADHAAKKALEALAQAREIKGRTEERLNGMINRRLDVERLIVETLECSPAATFELAQLKPGAPLPAMPSVEGKLDRLKNERERLGGVNLRADEEATEISDRLTEMETERDDLLEAVKKLRTGIFNINKEARARLLASFDIVNEHFKSLFSKLFGGGQAELQLTEAEDPLQAGLDIIARPPGKKPQTMTLLSGGEQALTAMALIFAVFLTNPAPICVLDEVDAPLDDANVERFTHLLEEMRKLTDTRFVTITHNPITMARMDRLFGVTMAERGISQLVSVNLEIAEEMIQEDDAKAVSSIPPGHPHV</sequence>
<dbReference type="GO" id="GO:0003677">
    <property type="term" value="F:DNA binding"/>
    <property type="evidence" value="ECO:0007669"/>
    <property type="project" value="UniProtKB-UniRule"/>
</dbReference>
<dbReference type="Pfam" id="PF02463">
    <property type="entry name" value="SMC_N"/>
    <property type="match status" value="1"/>
</dbReference>
<comment type="function">
    <text evidence="7">Required for chromosome condensation and partitioning.</text>
</comment>
<evidence type="ECO:0000256" key="7">
    <source>
        <dbReference type="HAMAP-Rule" id="MF_01894"/>
    </source>
</evidence>
<keyword evidence="4 7" id="KW-0067">ATP-binding</keyword>
<evidence type="ECO:0000256" key="5">
    <source>
        <dbReference type="ARBA" id="ARBA00023054"/>
    </source>
</evidence>
<feature type="coiled-coil region" evidence="7">
    <location>
        <begin position="177"/>
        <end position="211"/>
    </location>
</feature>
<dbReference type="SUPFAM" id="SSF52540">
    <property type="entry name" value="P-loop containing nucleoside triphosphate hydrolases"/>
    <property type="match status" value="1"/>
</dbReference>
<feature type="binding site" evidence="7">
    <location>
        <begin position="32"/>
        <end position="39"/>
    </location>
    <ligand>
        <name>ATP</name>
        <dbReference type="ChEBI" id="CHEBI:30616"/>
    </ligand>
</feature>